<dbReference type="Pfam" id="PF13445">
    <property type="entry name" value="zf-RING_UBOX"/>
    <property type="match status" value="1"/>
</dbReference>
<dbReference type="Gene3D" id="3.30.160.60">
    <property type="entry name" value="Classic Zinc Finger"/>
    <property type="match status" value="1"/>
</dbReference>
<gene>
    <name evidence="8" type="ORF">LSH36_399g07002</name>
</gene>
<dbReference type="PROSITE" id="PS00028">
    <property type="entry name" value="ZINC_FINGER_C2H2_1"/>
    <property type="match status" value="1"/>
</dbReference>
<evidence type="ECO:0000259" key="7">
    <source>
        <dbReference type="PROSITE" id="PS50119"/>
    </source>
</evidence>
<sequence length="380" mass="43994">MTFMLGLLHLQKMADGELDDLLTCGICFEKFRGRNPKTLSCGHSFCSPCITDMLKTKRDSSGTWNDTINCPLCRKQTEIPEGNVEDLPACFTCNKLESVVRQMKDTYLKCSLCQQADVSYYCLKCLTRMCRRCKGNHDKLQPNHHQLNINSTSVNYLICDEHGTHVTYFCVTCAKSVCTTCRLKDHSGHKVHELTFENRKVSRDLMDTLDVKEKSANERLERVKNIQRYFNEGMERVKQQLKEHYQQLIAELEQQFTSLDWKLKQRQNEVNAELEKRKRLAEGHKRSIISLRNEASGKIQPIKEIPEARITNARELLTDIRNSIPSTDVDIREPKTSVFVKNTAKISLGEIRELGIDREEYQYSFRNIDKLSCDTFSHLP</sequence>
<dbReference type="SUPFAM" id="SSF57845">
    <property type="entry name" value="B-box zinc-binding domain"/>
    <property type="match status" value="1"/>
</dbReference>
<dbReference type="InterPro" id="IPR000315">
    <property type="entry name" value="Znf_B-box"/>
</dbReference>
<dbReference type="GO" id="GO:0008270">
    <property type="term" value="F:zinc ion binding"/>
    <property type="evidence" value="ECO:0007669"/>
    <property type="project" value="UniProtKB-KW"/>
</dbReference>
<evidence type="ECO:0000256" key="3">
    <source>
        <dbReference type="ARBA" id="ARBA00022833"/>
    </source>
</evidence>
<dbReference type="Pfam" id="PF00643">
    <property type="entry name" value="zf-B_box"/>
    <property type="match status" value="1"/>
</dbReference>
<dbReference type="Gene3D" id="3.30.40.10">
    <property type="entry name" value="Zinc/RING finger domain, C3HC4 (zinc finger)"/>
    <property type="match status" value="1"/>
</dbReference>
<accession>A0AAD9N061</accession>
<keyword evidence="5" id="KW-0175">Coiled coil</keyword>
<dbReference type="GO" id="GO:0006513">
    <property type="term" value="P:protein monoubiquitination"/>
    <property type="evidence" value="ECO:0007669"/>
    <property type="project" value="TreeGrafter"/>
</dbReference>
<evidence type="ECO:0000259" key="6">
    <source>
        <dbReference type="PROSITE" id="PS50089"/>
    </source>
</evidence>
<keyword evidence="9" id="KW-1185">Reference proteome</keyword>
<evidence type="ECO:0000256" key="5">
    <source>
        <dbReference type="SAM" id="Coils"/>
    </source>
</evidence>
<dbReference type="PANTHER" id="PTHR25462:SF229">
    <property type="entry name" value="TRANSCRIPTION INTERMEDIARY FACTOR 1-BETA"/>
    <property type="match status" value="1"/>
</dbReference>
<keyword evidence="2 4" id="KW-0863">Zinc-finger</keyword>
<dbReference type="PROSITE" id="PS50089">
    <property type="entry name" value="ZF_RING_2"/>
    <property type="match status" value="1"/>
</dbReference>
<feature type="domain" description="RING-type" evidence="6">
    <location>
        <begin position="24"/>
        <end position="74"/>
    </location>
</feature>
<evidence type="ECO:0000256" key="2">
    <source>
        <dbReference type="ARBA" id="ARBA00022771"/>
    </source>
</evidence>
<evidence type="ECO:0000313" key="9">
    <source>
        <dbReference type="Proteomes" id="UP001208570"/>
    </source>
</evidence>
<dbReference type="PROSITE" id="PS50119">
    <property type="entry name" value="ZF_BBOX"/>
    <property type="match status" value="2"/>
</dbReference>
<keyword evidence="3" id="KW-0862">Zinc</keyword>
<dbReference type="SMART" id="SM00184">
    <property type="entry name" value="RING"/>
    <property type="match status" value="1"/>
</dbReference>
<feature type="domain" description="B box-type" evidence="7">
    <location>
        <begin position="154"/>
        <end position="194"/>
    </location>
</feature>
<keyword evidence="1" id="KW-0479">Metal-binding</keyword>
<dbReference type="SUPFAM" id="SSF57850">
    <property type="entry name" value="RING/U-box"/>
    <property type="match status" value="1"/>
</dbReference>
<dbReference type="PROSITE" id="PS00518">
    <property type="entry name" value="ZF_RING_1"/>
    <property type="match status" value="1"/>
</dbReference>
<proteinExistence type="predicted"/>
<comment type="caution">
    <text evidence="8">The sequence shown here is derived from an EMBL/GenBank/DDBJ whole genome shotgun (WGS) entry which is preliminary data.</text>
</comment>
<dbReference type="InterPro" id="IPR027370">
    <property type="entry name" value="Znf-RING_euk"/>
</dbReference>
<dbReference type="InterPro" id="IPR013087">
    <property type="entry name" value="Znf_C2H2_type"/>
</dbReference>
<feature type="domain" description="B box-type" evidence="7">
    <location>
        <begin position="105"/>
        <end position="149"/>
    </location>
</feature>
<evidence type="ECO:0000256" key="1">
    <source>
        <dbReference type="ARBA" id="ARBA00022723"/>
    </source>
</evidence>
<reference evidence="8" key="1">
    <citation type="journal article" date="2023" name="Mol. Biol. Evol.">
        <title>Third-Generation Sequencing Reveals the Adaptive Role of the Epigenome in Three Deep-Sea Polychaetes.</title>
        <authorList>
            <person name="Perez M."/>
            <person name="Aroh O."/>
            <person name="Sun Y."/>
            <person name="Lan Y."/>
            <person name="Juniper S.K."/>
            <person name="Young C.R."/>
            <person name="Angers B."/>
            <person name="Qian P.Y."/>
        </authorList>
    </citation>
    <scope>NUCLEOTIDE SEQUENCE</scope>
    <source>
        <strain evidence="8">P08H-3</strain>
    </source>
</reference>
<feature type="coiled-coil region" evidence="5">
    <location>
        <begin position="231"/>
        <end position="269"/>
    </location>
</feature>
<dbReference type="GO" id="GO:0061630">
    <property type="term" value="F:ubiquitin protein ligase activity"/>
    <property type="evidence" value="ECO:0007669"/>
    <property type="project" value="TreeGrafter"/>
</dbReference>
<dbReference type="EMBL" id="JAODUP010000399">
    <property type="protein sequence ID" value="KAK2150608.1"/>
    <property type="molecule type" value="Genomic_DNA"/>
</dbReference>
<name>A0AAD9N061_9ANNE</name>
<dbReference type="Proteomes" id="UP001208570">
    <property type="component" value="Unassembled WGS sequence"/>
</dbReference>
<dbReference type="InterPro" id="IPR017907">
    <property type="entry name" value="Znf_RING_CS"/>
</dbReference>
<dbReference type="PANTHER" id="PTHR25462">
    <property type="entry name" value="BONUS, ISOFORM C-RELATED"/>
    <property type="match status" value="1"/>
</dbReference>
<dbReference type="InterPro" id="IPR047153">
    <property type="entry name" value="TRIM45/56/19-like"/>
</dbReference>
<dbReference type="SMART" id="SM00336">
    <property type="entry name" value="BBOX"/>
    <property type="match status" value="2"/>
</dbReference>
<dbReference type="InterPro" id="IPR013083">
    <property type="entry name" value="Znf_RING/FYVE/PHD"/>
</dbReference>
<evidence type="ECO:0000313" key="8">
    <source>
        <dbReference type="EMBL" id="KAK2150608.1"/>
    </source>
</evidence>
<dbReference type="AlphaFoldDB" id="A0AAD9N061"/>
<dbReference type="InterPro" id="IPR001841">
    <property type="entry name" value="Znf_RING"/>
</dbReference>
<evidence type="ECO:0000256" key="4">
    <source>
        <dbReference type="PROSITE-ProRule" id="PRU00024"/>
    </source>
</evidence>
<organism evidence="8 9">
    <name type="scientific">Paralvinella palmiformis</name>
    <dbReference type="NCBI Taxonomy" id="53620"/>
    <lineage>
        <taxon>Eukaryota</taxon>
        <taxon>Metazoa</taxon>
        <taxon>Spiralia</taxon>
        <taxon>Lophotrochozoa</taxon>
        <taxon>Annelida</taxon>
        <taxon>Polychaeta</taxon>
        <taxon>Sedentaria</taxon>
        <taxon>Canalipalpata</taxon>
        <taxon>Terebellida</taxon>
        <taxon>Terebelliformia</taxon>
        <taxon>Alvinellidae</taxon>
        <taxon>Paralvinella</taxon>
    </lineage>
</organism>
<protein>
    <submittedName>
        <fullName evidence="8">Uncharacterized protein</fullName>
    </submittedName>
</protein>